<feature type="region of interest" description="Disordered" evidence="4">
    <location>
        <begin position="376"/>
        <end position="409"/>
    </location>
</feature>
<proteinExistence type="inferred from homology"/>
<dbReference type="InterPro" id="IPR034727">
    <property type="entry name" value="Kintoun"/>
</dbReference>
<dbReference type="RefSeq" id="XP_015605185.1">
    <property type="nucleotide sequence ID" value="XM_015749699.2"/>
</dbReference>
<feature type="compositionally biased region" description="Basic and acidic residues" evidence="4">
    <location>
        <begin position="228"/>
        <end position="240"/>
    </location>
</feature>
<evidence type="ECO:0000313" key="7">
    <source>
        <dbReference type="Proteomes" id="UP000694920"/>
    </source>
</evidence>
<feature type="compositionally biased region" description="Basic residues" evidence="4">
    <location>
        <begin position="617"/>
        <end position="626"/>
    </location>
</feature>
<feature type="region of interest" description="Disordered" evidence="4">
    <location>
        <begin position="597"/>
        <end position="670"/>
    </location>
</feature>
<reference evidence="8" key="1">
    <citation type="submission" date="2025-08" db="UniProtKB">
        <authorList>
            <consortium name="RefSeq"/>
        </authorList>
    </citation>
    <scope>IDENTIFICATION</scope>
</reference>
<evidence type="ECO:0000256" key="3">
    <source>
        <dbReference type="HAMAP-Rule" id="MF_03069"/>
    </source>
</evidence>
<dbReference type="GO" id="GO:0070286">
    <property type="term" value="P:axonemal dynein complex assembly"/>
    <property type="evidence" value="ECO:0007669"/>
    <property type="project" value="UniProtKB-UniRule"/>
</dbReference>
<feature type="region of interest" description="Disordered" evidence="4">
    <location>
        <begin position="228"/>
        <end position="264"/>
    </location>
</feature>
<feature type="domain" description="PIH1D1/2/3 CS-like" evidence="6">
    <location>
        <begin position="265"/>
        <end position="365"/>
    </location>
</feature>
<dbReference type="HAMAP" id="MF_03069">
    <property type="entry name" value="Kintoun"/>
    <property type="match status" value="1"/>
</dbReference>
<comment type="similarity">
    <text evidence="3">Belongs to the PIH1 family. Kintoun subfamily.</text>
</comment>
<feature type="compositionally biased region" description="Basic residues" evidence="4">
    <location>
        <begin position="649"/>
        <end position="658"/>
    </location>
</feature>
<dbReference type="AlphaFoldDB" id="A0AAJ7C9M8"/>
<dbReference type="Proteomes" id="UP000694920">
    <property type="component" value="Unplaced"/>
</dbReference>
<dbReference type="Pfam" id="PF18201">
    <property type="entry name" value="PIH1_CS"/>
    <property type="match status" value="1"/>
</dbReference>
<organism evidence="7 8">
    <name type="scientific">Cephus cinctus</name>
    <name type="common">Wheat stem sawfly</name>
    <dbReference type="NCBI Taxonomy" id="211228"/>
    <lineage>
        <taxon>Eukaryota</taxon>
        <taxon>Metazoa</taxon>
        <taxon>Ecdysozoa</taxon>
        <taxon>Arthropoda</taxon>
        <taxon>Hexapoda</taxon>
        <taxon>Insecta</taxon>
        <taxon>Pterygota</taxon>
        <taxon>Neoptera</taxon>
        <taxon>Endopterygota</taxon>
        <taxon>Hymenoptera</taxon>
        <taxon>Cephoidea</taxon>
        <taxon>Cephidae</taxon>
        <taxon>Cephus</taxon>
    </lineage>
</organism>
<sequence length="843" mass="95975">MDVYDNRRKNWEDLDVTREEIESLTECLKKEEFRKLLIEYAEEVTDPDNRKIYEKEITQLEKERGVDVTFVNPEPGYVIKTSINGEKKCFVNISKSDTVAKPTSHPSQVEGHRGLQWSIPYTLVPPREDFDKKNVRCTVFDVVFHPDTLYLASKNEHFRDIVNSTALDGVENNFKVKLDRKNLKFPKMNFKGVTQPTVIRKPSEAPSKEPLDMEPEIYQKIMASYDENRDRQLNQEEKPRSRSPPPTTYFKKNVSNSENSNSSYTVPKFTIKHRSCIELNEFENHRNARMNCTIPQKLVIVIELPLLKSANDASLDVQERSLCLRSEKPAKYLLELPLPYRINAEGGEAKFDTKHKKLTIVLPVIRTVIPLRDSIEDSGVDTDNGSPPPCSNDNDRLNGSVSPSSQDRETAKAPLISDLIEDSAVFNDRALRTSDSDNSIISFMDPNVKYSLPPFTCNLYDNLLAITVNVKNVDPESIRHRTLDNDSGIHVLLTSIGAGFYPVCYSLCLKIHDHSVDPTSLTVEPWDNNVVFTLSLKNSNDIGSYSVGLNEEFMEQKDLPAATSLKKKFDELMVATEPETDRRIEVIAEGDDVVVNISPKHIDSDEEGETGDEHMKREHRKQHLTKSRSVSESSGDELPNSACSTRSKGILKSRRTHGLSRSVSESSFDDSAMLASSTDLHYDSVHDFNSESDCSSFKKTVRFNDVVSRQLYRSNSSILGQRKKNQRKLKNKKRAHERRVSESENSETEEKDKYKVNTKESSECSDGPETVKPILNRDKLSEHRKTASMEIDARKNSTNPIHKCKRSNKSKENDETLCDADKENTKDIVKTEFKNDLIFDLDM</sequence>
<feature type="compositionally biased region" description="Basic and acidic residues" evidence="4">
    <location>
        <begin position="775"/>
        <end position="795"/>
    </location>
</feature>
<dbReference type="GeneID" id="107272496"/>
<dbReference type="InterPro" id="IPR050734">
    <property type="entry name" value="PIH1/Kintoun_subfamily"/>
</dbReference>
<keyword evidence="1 3" id="KW-0963">Cytoplasm</keyword>
<dbReference type="PANTHER" id="PTHR22997">
    <property type="entry name" value="PIH1 DOMAIN-CONTAINING PROTEIN 1"/>
    <property type="match status" value="1"/>
</dbReference>
<protein>
    <recommendedName>
        <fullName evidence="3">Protein kintoun</fullName>
    </recommendedName>
    <alternativeName>
        <fullName evidence="3">Dynein assembly factor 2, axonemal homolog</fullName>
    </alternativeName>
</protein>
<dbReference type="InterPro" id="IPR041442">
    <property type="entry name" value="PIH1D1/2/3_CS-like"/>
</dbReference>
<dbReference type="InterPro" id="IPR012981">
    <property type="entry name" value="PIH1_N"/>
</dbReference>
<comment type="function">
    <text evidence="3">Required for cytoplasmic pre-assembly of axonemal dyneins, thereby playing a central role in motility in cilia and flagella. Involved in pre-assembly of dynein arm complexes in the cytoplasm before intraflagellar transport loads them for the ciliary compartment.</text>
</comment>
<dbReference type="GO" id="GO:0060285">
    <property type="term" value="P:cilium-dependent cell motility"/>
    <property type="evidence" value="ECO:0007669"/>
    <property type="project" value="UniProtKB-UniRule"/>
</dbReference>
<evidence type="ECO:0000256" key="1">
    <source>
        <dbReference type="ARBA" id="ARBA00022490"/>
    </source>
</evidence>
<feature type="compositionally biased region" description="Basic residues" evidence="4">
    <location>
        <begin position="721"/>
        <end position="737"/>
    </location>
</feature>
<evidence type="ECO:0000259" key="5">
    <source>
        <dbReference type="Pfam" id="PF08190"/>
    </source>
</evidence>
<evidence type="ECO:0000256" key="4">
    <source>
        <dbReference type="SAM" id="MobiDB-lite"/>
    </source>
</evidence>
<name>A0AAJ7C9M8_CEPCN</name>
<dbReference type="GO" id="GO:0120293">
    <property type="term" value="C:dynein axonemal particle"/>
    <property type="evidence" value="ECO:0007669"/>
    <property type="project" value="UniProtKB-SubCell"/>
</dbReference>
<keyword evidence="7" id="KW-1185">Reference proteome</keyword>
<dbReference type="CTD" id="35730"/>
<feature type="compositionally biased region" description="Low complexity" evidence="4">
    <location>
        <begin position="660"/>
        <end position="670"/>
    </location>
</feature>
<comment type="subcellular location">
    <subcellularLocation>
        <location evidence="3">Cytoplasm</location>
    </subcellularLocation>
    <subcellularLocation>
        <location evidence="2">Dynein axonemal particle</location>
    </subcellularLocation>
</comment>
<feature type="domain" description="PIH1 N-terminal" evidence="5">
    <location>
        <begin position="44"/>
        <end position="204"/>
    </location>
</feature>
<dbReference type="CDD" id="cd00298">
    <property type="entry name" value="ACD_sHsps_p23-like"/>
    <property type="match status" value="1"/>
</dbReference>
<gene>
    <name evidence="8" type="primary">LOC107272496</name>
</gene>
<feature type="compositionally biased region" description="Low complexity" evidence="4">
    <location>
        <begin position="253"/>
        <end position="263"/>
    </location>
</feature>
<evidence type="ECO:0000256" key="2">
    <source>
        <dbReference type="ARBA" id="ARBA00024190"/>
    </source>
</evidence>
<evidence type="ECO:0000259" key="6">
    <source>
        <dbReference type="Pfam" id="PF18201"/>
    </source>
</evidence>
<accession>A0AAJ7C9M8</accession>
<dbReference type="PANTHER" id="PTHR22997:SF3">
    <property type="entry name" value="PROTEIN KINTOUN"/>
    <property type="match status" value="1"/>
</dbReference>
<feature type="compositionally biased region" description="Basic and acidic residues" evidence="4">
    <location>
        <begin position="738"/>
        <end position="762"/>
    </location>
</feature>
<dbReference type="KEGG" id="ccin:107272496"/>
<feature type="region of interest" description="Disordered" evidence="4">
    <location>
        <begin position="717"/>
        <end position="815"/>
    </location>
</feature>
<evidence type="ECO:0000313" key="8">
    <source>
        <dbReference type="RefSeq" id="XP_015605185.1"/>
    </source>
</evidence>
<dbReference type="Pfam" id="PF08190">
    <property type="entry name" value="PIH1"/>
    <property type="match status" value="1"/>
</dbReference>